<gene>
    <name evidence="1" type="ORF">CH339_16325</name>
</gene>
<dbReference type="SUPFAM" id="SSF55781">
    <property type="entry name" value="GAF domain-like"/>
    <property type="match status" value="1"/>
</dbReference>
<evidence type="ECO:0000313" key="1">
    <source>
        <dbReference type="EMBL" id="RAI25901.1"/>
    </source>
</evidence>
<dbReference type="InterPro" id="IPR029016">
    <property type="entry name" value="GAF-like_dom_sf"/>
</dbReference>
<organism evidence="1 2">
    <name type="scientific">Rhodobium orientis</name>
    <dbReference type="NCBI Taxonomy" id="34017"/>
    <lineage>
        <taxon>Bacteria</taxon>
        <taxon>Pseudomonadati</taxon>
        <taxon>Pseudomonadota</taxon>
        <taxon>Alphaproteobacteria</taxon>
        <taxon>Hyphomicrobiales</taxon>
        <taxon>Rhodobiaceae</taxon>
        <taxon>Rhodobium</taxon>
    </lineage>
</organism>
<dbReference type="OrthoDB" id="5429438at2"/>
<accession>A0A327JIS2</accession>
<sequence>MNETPHINDSAFDFLLQSFAADTGATLPAVIWRADLVKNEINFLNEHVIPGLEEGVAQLLQDAAGAEEMLAEDDRSVFARFQERLHQRQPVSEVIRARGRDGVMRWLYILGSPDPEMTFCYIGLLADCTSLANAILKRGSQAGLAEHVELFSNPVFMVHVGSRQVVAANEAARIRLGIDPAERQTGVADLLAGNPEAYLRDIYERLLFDLSWNGLLEIRTATGETLACTARVRAYDRDGRHLLWFSLTPRHQVAVAEPAARPVLCKDGQRRLKGAKSLADLLTVVLDHQPETGRADAALLSQIFISEGHVVVTGVGAAFKDIQKNNTHPYPGSIAENIVLYNLDHLIVDDTSKSIKPIDWALFIPHGIRSYFAVPFFHENVLRDVVIFCSTTPNAFSPDNIQPYLGLAESLWPHLPRIVGDLIHQKTPA</sequence>
<keyword evidence="2" id="KW-1185">Reference proteome</keyword>
<reference evidence="1 2" key="1">
    <citation type="submission" date="2017-07" db="EMBL/GenBank/DDBJ databases">
        <title>Draft Genome Sequences of Select Purple Nonsulfur Bacteria.</title>
        <authorList>
            <person name="Lasarre B."/>
            <person name="Mckinlay J.B."/>
        </authorList>
    </citation>
    <scope>NUCLEOTIDE SEQUENCE [LARGE SCALE GENOMIC DNA]</scope>
    <source>
        <strain evidence="1 2">DSM 11290</strain>
    </source>
</reference>
<evidence type="ECO:0000313" key="2">
    <source>
        <dbReference type="Proteomes" id="UP000249299"/>
    </source>
</evidence>
<dbReference type="Gene3D" id="3.30.450.40">
    <property type="match status" value="1"/>
</dbReference>
<name>A0A327JIS2_9HYPH</name>
<dbReference type="Proteomes" id="UP000249299">
    <property type="component" value="Unassembled WGS sequence"/>
</dbReference>
<dbReference type="EMBL" id="NPEV01000039">
    <property type="protein sequence ID" value="RAI25901.1"/>
    <property type="molecule type" value="Genomic_DNA"/>
</dbReference>
<evidence type="ECO:0008006" key="3">
    <source>
        <dbReference type="Google" id="ProtNLM"/>
    </source>
</evidence>
<proteinExistence type="predicted"/>
<dbReference type="Gene3D" id="3.30.450.20">
    <property type="entry name" value="PAS domain"/>
    <property type="match status" value="1"/>
</dbReference>
<comment type="caution">
    <text evidence="1">The sequence shown here is derived from an EMBL/GenBank/DDBJ whole genome shotgun (WGS) entry which is preliminary data.</text>
</comment>
<dbReference type="RefSeq" id="WP_111435452.1">
    <property type="nucleotide sequence ID" value="NZ_JACIGG010000003.1"/>
</dbReference>
<dbReference type="AlphaFoldDB" id="A0A327JIS2"/>
<protein>
    <recommendedName>
        <fullName evidence="3">PAS domain-containing protein</fullName>
    </recommendedName>
</protein>